<dbReference type="Gene3D" id="2.40.50.1020">
    <property type="entry name" value="LytTr DNA-binding domain"/>
    <property type="match status" value="1"/>
</dbReference>
<dbReference type="AlphaFoldDB" id="A0A8I0AEF4"/>
<dbReference type="SMART" id="SM00850">
    <property type="entry name" value="LytTR"/>
    <property type="match status" value="1"/>
</dbReference>
<dbReference type="InterPro" id="IPR011006">
    <property type="entry name" value="CheY-like_superfamily"/>
</dbReference>
<evidence type="ECO:0000256" key="3">
    <source>
        <dbReference type="PROSITE-ProRule" id="PRU00169"/>
    </source>
</evidence>
<accession>A0A8I0AEF4</accession>
<dbReference type="GO" id="GO:0000156">
    <property type="term" value="F:phosphorelay response regulator activity"/>
    <property type="evidence" value="ECO:0007669"/>
    <property type="project" value="InterPro"/>
</dbReference>
<feature type="modified residue" description="4-aspartylphosphate" evidence="3">
    <location>
        <position position="62"/>
    </location>
</feature>
<comment type="caution">
    <text evidence="6">The sequence shown here is derived from an EMBL/GenBank/DDBJ whole genome shotgun (WGS) entry which is preliminary data.</text>
</comment>
<evidence type="ECO:0000313" key="6">
    <source>
        <dbReference type="EMBL" id="MBC5651132.1"/>
    </source>
</evidence>
<protein>
    <recommendedName>
        <fullName evidence="1">Stage 0 sporulation protein A homolog</fullName>
    </recommendedName>
</protein>
<evidence type="ECO:0000256" key="1">
    <source>
        <dbReference type="ARBA" id="ARBA00018672"/>
    </source>
</evidence>
<feature type="domain" description="Response regulatory" evidence="4">
    <location>
        <begin position="6"/>
        <end position="125"/>
    </location>
</feature>
<evidence type="ECO:0000259" key="4">
    <source>
        <dbReference type="PROSITE" id="PS50110"/>
    </source>
</evidence>
<dbReference type="Gene3D" id="3.40.50.2300">
    <property type="match status" value="1"/>
</dbReference>
<gene>
    <name evidence="6" type="ORF">H8S54_08435</name>
</gene>
<dbReference type="RefSeq" id="WP_021926241.1">
    <property type="nucleotide sequence ID" value="NZ_JACOOT010000019.1"/>
</dbReference>
<dbReference type="Proteomes" id="UP000652847">
    <property type="component" value="Unassembled WGS sequence"/>
</dbReference>
<dbReference type="Pfam" id="PF00072">
    <property type="entry name" value="Response_reg"/>
    <property type="match status" value="1"/>
</dbReference>
<dbReference type="SMART" id="SM00448">
    <property type="entry name" value="REC"/>
    <property type="match status" value="1"/>
</dbReference>
<dbReference type="GO" id="GO:0003677">
    <property type="term" value="F:DNA binding"/>
    <property type="evidence" value="ECO:0007669"/>
    <property type="project" value="InterPro"/>
</dbReference>
<dbReference type="Pfam" id="PF04397">
    <property type="entry name" value="LytTR"/>
    <property type="match status" value="1"/>
</dbReference>
<keyword evidence="3" id="KW-0597">Phosphoprotein</keyword>
<dbReference type="PANTHER" id="PTHR37299">
    <property type="entry name" value="TRANSCRIPTIONAL REGULATOR-RELATED"/>
    <property type="match status" value="1"/>
</dbReference>
<name>A0A8I0AEF4_9FIRM</name>
<dbReference type="SUPFAM" id="SSF52172">
    <property type="entry name" value="CheY-like"/>
    <property type="match status" value="1"/>
</dbReference>
<proteinExistence type="predicted"/>
<dbReference type="PROSITE" id="PS50930">
    <property type="entry name" value="HTH_LYTTR"/>
    <property type="match status" value="1"/>
</dbReference>
<sequence>MDTIYRIAICDDEAADRAFLSSLVKKWGSAKEAAVRVREFTSAENFLFHYAENKEYDILLLDIEMGDMDGISMAKKLRQDNHTIQIVFVTGYSDYIAEGYEVEALHYLLKPLKEEKLFTVLDRAARKLSANEKVLTLTSGGEMVRFPLNQLRYAEVYRNYVTLHEISDFTLKMTLGELEKHLDSRFFRAGRSLIVNLTRISRVTRKEIYLQDGTVLPLPRGVYEKLNRAIINME</sequence>
<evidence type="ECO:0000259" key="5">
    <source>
        <dbReference type="PROSITE" id="PS50930"/>
    </source>
</evidence>
<evidence type="ECO:0000256" key="2">
    <source>
        <dbReference type="ARBA" id="ARBA00024867"/>
    </source>
</evidence>
<feature type="domain" description="HTH LytTR-type" evidence="5">
    <location>
        <begin position="135"/>
        <end position="232"/>
    </location>
</feature>
<dbReference type="EMBL" id="JACOOT010000019">
    <property type="protein sequence ID" value="MBC5651132.1"/>
    <property type="molecule type" value="Genomic_DNA"/>
</dbReference>
<organism evidence="6 7">
    <name type="scientific">Blautia segnis</name>
    <dbReference type="NCBI Taxonomy" id="2763030"/>
    <lineage>
        <taxon>Bacteria</taxon>
        <taxon>Bacillati</taxon>
        <taxon>Bacillota</taxon>
        <taxon>Clostridia</taxon>
        <taxon>Lachnospirales</taxon>
        <taxon>Lachnospiraceae</taxon>
        <taxon>Blautia</taxon>
    </lineage>
</organism>
<dbReference type="InterPro" id="IPR046947">
    <property type="entry name" value="LytR-like"/>
</dbReference>
<comment type="function">
    <text evidence="2">May play the central regulatory role in sporulation. It may be an element of the effector pathway responsible for the activation of sporulation genes in response to nutritional stress. Spo0A may act in concert with spo0H (a sigma factor) to control the expression of some genes that are critical to the sporulation process.</text>
</comment>
<reference evidence="6 7" key="1">
    <citation type="submission" date="2020-08" db="EMBL/GenBank/DDBJ databases">
        <title>Genome public.</title>
        <authorList>
            <person name="Liu C."/>
            <person name="Sun Q."/>
        </authorList>
    </citation>
    <scope>NUCLEOTIDE SEQUENCE [LARGE SCALE GENOMIC DNA]</scope>
    <source>
        <strain evidence="6 7">BX17</strain>
    </source>
</reference>
<dbReference type="InterPro" id="IPR001789">
    <property type="entry name" value="Sig_transdc_resp-reg_receiver"/>
</dbReference>
<dbReference type="PANTHER" id="PTHR37299:SF1">
    <property type="entry name" value="STAGE 0 SPORULATION PROTEIN A HOMOLOG"/>
    <property type="match status" value="1"/>
</dbReference>
<dbReference type="InterPro" id="IPR007492">
    <property type="entry name" value="LytTR_DNA-bd_dom"/>
</dbReference>
<dbReference type="PROSITE" id="PS50110">
    <property type="entry name" value="RESPONSE_REGULATORY"/>
    <property type="match status" value="1"/>
</dbReference>
<evidence type="ECO:0000313" key="7">
    <source>
        <dbReference type="Proteomes" id="UP000652847"/>
    </source>
</evidence>
<keyword evidence="7" id="KW-1185">Reference proteome</keyword>